<evidence type="ECO:0000313" key="2">
    <source>
        <dbReference type="EMBL" id="OOF91032.1"/>
    </source>
</evidence>
<dbReference type="Proteomes" id="UP000188318">
    <property type="component" value="Unassembled WGS sequence"/>
</dbReference>
<feature type="region of interest" description="Disordered" evidence="1">
    <location>
        <begin position="351"/>
        <end position="395"/>
    </location>
</feature>
<accession>A0A1R3R989</accession>
<keyword evidence="3" id="KW-1185">Reference proteome</keyword>
<evidence type="ECO:0000256" key="1">
    <source>
        <dbReference type="SAM" id="MobiDB-lite"/>
    </source>
</evidence>
<dbReference type="VEuPathDB" id="FungiDB:ASPCADRAFT_134762"/>
<dbReference type="OMA" id="NNGHMKE"/>
<proteinExistence type="predicted"/>
<dbReference type="OrthoDB" id="4469495at2759"/>
<name>A0A1R3R989_ASPC5</name>
<reference evidence="3" key="1">
    <citation type="journal article" date="2017" name="Genome Biol.">
        <title>Comparative genomics reveals high biological diversity and specific adaptations in the industrially and medically important fungal genus Aspergillus.</title>
        <authorList>
            <person name="de Vries R.P."/>
            <person name="Riley R."/>
            <person name="Wiebenga A."/>
            <person name="Aguilar-Osorio G."/>
            <person name="Amillis S."/>
            <person name="Uchima C.A."/>
            <person name="Anderluh G."/>
            <person name="Asadollahi M."/>
            <person name="Askin M."/>
            <person name="Barry K."/>
            <person name="Battaglia E."/>
            <person name="Bayram O."/>
            <person name="Benocci T."/>
            <person name="Braus-Stromeyer S.A."/>
            <person name="Caldana C."/>
            <person name="Canovas D."/>
            <person name="Cerqueira G.C."/>
            <person name="Chen F."/>
            <person name="Chen W."/>
            <person name="Choi C."/>
            <person name="Clum A."/>
            <person name="Dos Santos R.A."/>
            <person name="Damasio A.R."/>
            <person name="Diallinas G."/>
            <person name="Emri T."/>
            <person name="Fekete E."/>
            <person name="Flipphi M."/>
            <person name="Freyberg S."/>
            <person name="Gallo A."/>
            <person name="Gournas C."/>
            <person name="Habgood R."/>
            <person name="Hainaut M."/>
            <person name="Harispe M.L."/>
            <person name="Henrissat B."/>
            <person name="Hilden K.S."/>
            <person name="Hope R."/>
            <person name="Hossain A."/>
            <person name="Karabika E."/>
            <person name="Karaffa L."/>
            <person name="Karanyi Z."/>
            <person name="Krasevec N."/>
            <person name="Kuo A."/>
            <person name="Kusch H."/>
            <person name="LaButti K."/>
            <person name="Lagendijk E.L."/>
            <person name="Lapidus A."/>
            <person name="Levasseur A."/>
            <person name="Lindquist E."/>
            <person name="Lipzen A."/>
            <person name="Logrieco A.F."/>
            <person name="MacCabe A."/>
            <person name="Maekelae M.R."/>
            <person name="Malavazi I."/>
            <person name="Melin P."/>
            <person name="Meyer V."/>
            <person name="Mielnichuk N."/>
            <person name="Miskei M."/>
            <person name="Molnar A.P."/>
            <person name="Mule G."/>
            <person name="Ngan C.Y."/>
            <person name="Orejas M."/>
            <person name="Orosz E."/>
            <person name="Ouedraogo J.P."/>
            <person name="Overkamp K.M."/>
            <person name="Park H.-S."/>
            <person name="Perrone G."/>
            <person name="Piumi F."/>
            <person name="Punt P.J."/>
            <person name="Ram A.F."/>
            <person name="Ramon A."/>
            <person name="Rauscher S."/>
            <person name="Record E."/>
            <person name="Riano-Pachon D.M."/>
            <person name="Robert V."/>
            <person name="Roehrig J."/>
            <person name="Ruller R."/>
            <person name="Salamov A."/>
            <person name="Salih N.S."/>
            <person name="Samson R.A."/>
            <person name="Sandor E."/>
            <person name="Sanguinetti M."/>
            <person name="Schuetze T."/>
            <person name="Sepcic K."/>
            <person name="Shelest E."/>
            <person name="Sherlock G."/>
            <person name="Sophianopoulou V."/>
            <person name="Squina F.M."/>
            <person name="Sun H."/>
            <person name="Susca A."/>
            <person name="Todd R.B."/>
            <person name="Tsang A."/>
            <person name="Unkles S.E."/>
            <person name="van de Wiele N."/>
            <person name="van Rossen-Uffink D."/>
            <person name="Oliveira J.V."/>
            <person name="Vesth T.C."/>
            <person name="Visser J."/>
            <person name="Yu J.-H."/>
            <person name="Zhou M."/>
            <person name="Andersen M.R."/>
            <person name="Archer D.B."/>
            <person name="Baker S.E."/>
            <person name="Benoit I."/>
            <person name="Brakhage A.A."/>
            <person name="Braus G.H."/>
            <person name="Fischer R."/>
            <person name="Frisvad J.C."/>
            <person name="Goldman G.H."/>
            <person name="Houbraken J."/>
            <person name="Oakley B."/>
            <person name="Pocsi I."/>
            <person name="Scazzocchio C."/>
            <person name="Seiboth B."/>
            <person name="vanKuyk P.A."/>
            <person name="Wortman J."/>
            <person name="Dyer P.S."/>
            <person name="Grigoriev I.V."/>
        </authorList>
    </citation>
    <scope>NUCLEOTIDE SEQUENCE [LARGE SCALE GENOMIC DNA]</scope>
    <source>
        <strain evidence="3">ITEM 5010</strain>
    </source>
</reference>
<protein>
    <submittedName>
        <fullName evidence="2">Uncharacterized protein</fullName>
    </submittedName>
</protein>
<dbReference type="AlphaFoldDB" id="A0A1R3R989"/>
<dbReference type="EMBL" id="KV907513">
    <property type="protein sequence ID" value="OOF91032.1"/>
    <property type="molecule type" value="Genomic_DNA"/>
</dbReference>
<feature type="region of interest" description="Disordered" evidence="1">
    <location>
        <begin position="127"/>
        <end position="155"/>
    </location>
</feature>
<dbReference type="SUPFAM" id="SSF54768">
    <property type="entry name" value="dsRNA-binding domain-like"/>
    <property type="match status" value="1"/>
</dbReference>
<sequence>MDEEDYQRPVLGWNSSLLLLPPPPVWQSHSVPPPVPNHNPSIKVEDTPNGFARWAYNSPPIRDLGQDAPHANYIASGSGVGQPAAEHQAPNFERPPLPPQSRLAAFESRNWSSSNVFLAPTPAESIVPEITRAPNSPPRTTSSSQKSKKCPRRLGSTNLGKLSEDEVLFCYGALATQALLLPKFQFNNSKDSRWGVKLTMYGSTIARSNVYPSQKAAKADVCRTALKRLQAEYPDWVLPDEEQDGPVTSGWDWIELLREHCVQNGIPGPAYTKFLPERGNVYCHGVKVRHATYTSPMNHYASDYVSRNTSAYKALQTLLIHGSGEVCNFPGPFTLKRHDERLLADVPRLSGFVNHDTDSRPPVASKPRTEPDNISSRPLERSKKRKLDGEAPGNSNLLPLTNCRLSSVDVHAQEEEKRWKLTPRELTTQMGALKSYVDKLAKVHGTPRWWEGHALLRAIEVCELLELEYPELRVERLDGRLVETYGDYTAGAYFKTDPFLTRAGAIGHISSMQGTRLAVEESCAQKVVDYLMTMVQEDCNMEKAAAEERQLIEQWDILLV</sequence>
<organism evidence="2 3">
    <name type="scientific">Aspergillus carbonarius (strain ITEM 5010)</name>
    <dbReference type="NCBI Taxonomy" id="602072"/>
    <lineage>
        <taxon>Eukaryota</taxon>
        <taxon>Fungi</taxon>
        <taxon>Dikarya</taxon>
        <taxon>Ascomycota</taxon>
        <taxon>Pezizomycotina</taxon>
        <taxon>Eurotiomycetes</taxon>
        <taxon>Eurotiomycetidae</taxon>
        <taxon>Eurotiales</taxon>
        <taxon>Aspergillaceae</taxon>
        <taxon>Aspergillus</taxon>
        <taxon>Aspergillus subgen. Circumdati</taxon>
    </lineage>
</organism>
<gene>
    <name evidence="2" type="ORF">ASPCADRAFT_134762</name>
</gene>
<evidence type="ECO:0000313" key="3">
    <source>
        <dbReference type="Proteomes" id="UP000188318"/>
    </source>
</evidence>